<dbReference type="CDD" id="cd00761">
    <property type="entry name" value="Glyco_tranf_GTA_type"/>
    <property type="match status" value="1"/>
</dbReference>
<name>A0A6C0EHE7_9ZZZZ</name>
<dbReference type="AlphaFoldDB" id="A0A6C0EHE7"/>
<protein>
    <recommendedName>
        <fullName evidence="1">Glycosyltransferase 2-like domain-containing protein</fullName>
    </recommendedName>
</protein>
<dbReference type="InterPro" id="IPR001173">
    <property type="entry name" value="Glyco_trans_2-like"/>
</dbReference>
<dbReference type="PANTHER" id="PTHR22916">
    <property type="entry name" value="GLYCOSYLTRANSFERASE"/>
    <property type="match status" value="1"/>
</dbReference>
<reference evidence="2" key="1">
    <citation type="journal article" date="2020" name="Nature">
        <title>Giant virus diversity and host interactions through global metagenomics.</title>
        <authorList>
            <person name="Schulz F."/>
            <person name="Roux S."/>
            <person name="Paez-Espino D."/>
            <person name="Jungbluth S."/>
            <person name="Walsh D.A."/>
            <person name="Denef V.J."/>
            <person name="McMahon K.D."/>
            <person name="Konstantinidis K.T."/>
            <person name="Eloe-Fadrosh E.A."/>
            <person name="Kyrpides N.C."/>
            <person name="Woyke T."/>
        </authorList>
    </citation>
    <scope>NUCLEOTIDE SEQUENCE</scope>
    <source>
        <strain evidence="2">GVMAG-M-3300001351-8</strain>
    </source>
</reference>
<accession>A0A6C0EHE7</accession>
<proteinExistence type="predicted"/>
<sequence>MEKVSVIMEKVSVIIPTFNRFNYLLNAIDSVKTQTYTNLEIIVINDKSTQKEYYDYDWGANNIIIIHLEQNSKKKFGYGCGGYVRNKGIEKSTGKYIAFCDDDDIWFPKKIELQINAMKKSGCKMSSSDGLIGNGIYNKNINYSKYNAEHYYRTLLNIYRRKNSKLLETGFPKIWTLDFLKIHNCVICSSVLMEKEILDKINNFNNVENGHEDYDCWLRALKYTNSIYVTDVCFYYDSGHGDGRNY</sequence>
<dbReference type="Pfam" id="PF00535">
    <property type="entry name" value="Glycos_transf_2"/>
    <property type="match status" value="1"/>
</dbReference>
<feature type="domain" description="Glycosyltransferase 2-like" evidence="1">
    <location>
        <begin position="12"/>
        <end position="145"/>
    </location>
</feature>
<dbReference type="Gene3D" id="3.90.550.10">
    <property type="entry name" value="Spore Coat Polysaccharide Biosynthesis Protein SpsA, Chain A"/>
    <property type="match status" value="1"/>
</dbReference>
<evidence type="ECO:0000313" key="2">
    <source>
        <dbReference type="EMBL" id="QHT28606.1"/>
    </source>
</evidence>
<dbReference type="GO" id="GO:0016758">
    <property type="term" value="F:hexosyltransferase activity"/>
    <property type="evidence" value="ECO:0007669"/>
    <property type="project" value="UniProtKB-ARBA"/>
</dbReference>
<organism evidence="2">
    <name type="scientific">viral metagenome</name>
    <dbReference type="NCBI Taxonomy" id="1070528"/>
    <lineage>
        <taxon>unclassified sequences</taxon>
        <taxon>metagenomes</taxon>
        <taxon>organismal metagenomes</taxon>
    </lineage>
</organism>
<dbReference type="EMBL" id="MN738863">
    <property type="protein sequence ID" value="QHT28606.1"/>
    <property type="molecule type" value="Genomic_DNA"/>
</dbReference>
<dbReference type="InterPro" id="IPR029044">
    <property type="entry name" value="Nucleotide-diphossugar_trans"/>
</dbReference>
<evidence type="ECO:0000259" key="1">
    <source>
        <dbReference type="Pfam" id="PF00535"/>
    </source>
</evidence>
<dbReference type="SUPFAM" id="SSF53448">
    <property type="entry name" value="Nucleotide-diphospho-sugar transferases"/>
    <property type="match status" value="1"/>
</dbReference>
<dbReference type="PANTHER" id="PTHR22916:SF3">
    <property type="entry name" value="UDP-GLCNAC:BETAGAL BETA-1,3-N-ACETYLGLUCOSAMINYLTRANSFERASE-LIKE PROTEIN 1"/>
    <property type="match status" value="1"/>
</dbReference>